<evidence type="ECO:0000259" key="1">
    <source>
        <dbReference type="PROSITE" id="PS50851"/>
    </source>
</evidence>
<dbReference type="SMART" id="SM00260">
    <property type="entry name" value="CheW"/>
    <property type="match status" value="1"/>
</dbReference>
<dbReference type="Proteomes" id="UP000591735">
    <property type="component" value="Unassembled WGS sequence"/>
</dbReference>
<name>A0A840UEF9_9GAMM</name>
<reference evidence="2 3" key="1">
    <citation type="submission" date="2020-08" db="EMBL/GenBank/DDBJ databases">
        <title>Genomic Encyclopedia of Type Strains, Phase IV (KMG-IV): sequencing the most valuable type-strain genomes for metagenomic binning, comparative biology and taxonomic classification.</title>
        <authorList>
            <person name="Goeker M."/>
        </authorList>
    </citation>
    <scope>NUCLEOTIDE SEQUENCE [LARGE SCALE GENOMIC DNA]</scope>
    <source>
        <strain evidence="2 3">DSM 22359</strain>
    </source>
</reference>
<evidence type="ECO:0000313" key="2">
    <source>
        <dbReference type="EMBL" id="MBB5319576.1"/>
    </source>
</evidence>
<dbReference type="InterPro" id="IPR039315">
    <property type="entry name" value="CheW"/>
</dbReference>
<dbReference type="GO" id="GO:0005829">
    <property type="term" value="C:cytosol"/>
    <property type="evidence" value="ECO:0007669"/>
    <property type="project" value="TreeGrafter"/>
</dbReference>
<comment type="caution">
    <text evidence="2">The sequence shown here is derived from an EMBL/GenBank/DDBJ whole genome shotgun (WGS) entry which is preliminary data.</text>
</comment>
<organism evidence="2 3">
    <name type="scientific">Marinobacter oulmenensis</name>
    <dbReference type="NCBI Taxonomy" id="643747"/>
    <lineage>
        <taxon>Bacteria</taxon>
        <taxon>Pseudomonadati</taxon>
        <taxon>Pseudomonadota</taxon>
        <taxon>Gammaproteobacteria</taxon>
        <taxon>Pseudomonadales</taxon>
        <taxon>Marinobacteraceae</taxon>
        <taxon>Marinobacter</taxon>
    </lineage>
</organism>
<accession>A0A840UEF9</accession>
<dbReference type="GO" id="GO:0006935">
    <property type="term" value="P:chemotaxis"/>
    <property type="evidence" value="ECO:0007669"/>
    <property type="project" value="InterPro"/>
</dbReference>
<dbReference type="EMBL" id="JACHFE010000001">
    <property type="protein sequence ID" value="MBB5319576.1"/>
    <property type="molecule type" value="Genomic_DNA"/>
</dbReference>
<dbReference type="PROSITE" id="PS50851">
    <property type="entry name" value="CHEW"/>
    <property type="match status" value="1"/>
</dbReference>
<keyword evidence="3" id="KW-1185">Reference proteome</keyword>
<dbReference type="InterPro" id="IPR036061">
    <property type="entry name" value="CheW-like_dom_sf"/>
</dbReference>
<dbReference type="PANTHER" id="PTHR22617:SF43">
    <property type="entry name" value="PROTEIN PILI"/>
    <property type="match status" value="1"/>
</dbReference>
<protein>
    <submittedName>
        <fullName evidence="2">Twitching motility protein PilI</fullName>
    </submittedName>
</protein>
<dbReference type="SUPFAM" id="SSF50341">
    <property type="entry name" value="CheW-like"/>
    <property type="match status" value="1"/>
</dbReference>
<dbReference type="Pfam" id="PF01584">
    <property type="entry name" value="CheW"/>
    <property type="match status" value="1"/>
</dbReference>
<gene>
    <name evidence="2" type="ORF">HNR38_000044</name>
</gene>
<dbReference type="AlphaFoldDB" id="A0A840UEF9"/>
<proteinExistence type="predicted"/>
<dbReference type="InterPro" id="IPR002545">
    <property type="entry name" value="CheW-lke_dom"/>
</dbReference>
<dbReference type="Gene3D" id="2.40.50.180">
    <property type="entry name" value="CheA-289, Domain 4"/>
    <property type="match status" value="1"/>
</dbReference>
<feature type="domain" description="CheW-like" evidence="1">
    <location>
        <begin position="34"/>
        <end position="175"/>
    </location>
</feature>
<dbReference type="PANTHER" id="PTHR22617">
    <property type="entry name" value="CHEMOTAXIS SENSOR HISTIDINE KINASE-RELATED"/>
    <property type="match status" value="1"/>
</dbReference>
<dbReference type="RefSeq" id="WP_183698569.1">
    <property type="nucleotide sequence ID" value="NZ_JACHFE010000001.1"/>
</dbReference>
<dbReference type="GO" id="GO:0007165">
    <property type="term" value="P:signal transduction"/>
    <property type="evidence" value="ECO:0007669"/>
    <property type="project" value="InterPro"/>
</dbReference>
<dbReference type="Gene3D" id="2.30.30.40">
    <property type="entry name" value="SH3 Domains"/>
    <property type="match status" value="1"/>
</dbReference>
<evidence type="ECO:0000313" key="3">
    <source>
        <dbReference type="Proteomes" id="UP000591735"/>
    </source>
</evidence>
<sequence length="183" mass="20545">MSAQASPFSVLKDIAQRSRALAVGLPEQQEAVELWNGIGFILAGERYVAPMGEVTEILHVPRFTHIPGVRSFMMGAANVRGRLLPLVDLATFFDLPLPSRSQRERRVLVVEEGDIFSGLVVDTVLGMQYFATESFRADPGRVPDRVRPFVNGSYERDDEIWKVFSARDLVIDEHFLDVAQWQG</sequence>